<evidence type="ECO:0000313" key="3">
    <source>
        <dbReference type="Proteomes" id="UP000248148"/>
    </source>
</evidence>
<sequence length="102" mass="11474">MPFYRFHVRDPINRVDGPGHDGAALDDDIDATLFAATVIRRLVQKHPHASRNWAIEILQDDRQVGMLPFEKGCQVLLRPQWTDDLPFEILATPSLKGARAGS</sequence>
<dbReference type="RefSeq" id="WP_110779736.1">
    <property type="nucleotide sequence ID" value="NZ_QJTI01000002.1"/>
</dbReference>
<dbReference type="AlphaFoldDB" id="A0A318TQ24"/>
<name>A0A318TQ24_9BRAD</name>
<dbReference type="Pfam" id="PF21834">
    <property type="entry name" value="DUF6894"/>
    <property type="match status" value="1"/>
</dbReference>
<comment type="caution">
    <text evidence="2">The sequence shown here is derived from an EMBL/GenBank/DDBJ whole genome shotgun (WGS) entry which is preliminary data.</text>
</comment>
<evidence type="ECO:0000313" key="2">
    <source>
        <dbReference type="EMBL" id="PYF05108.1"/>
    </source>
</evidence>
<reference evidence="2 3" key="1">
    <citation type="submission" date="2018-06" db="EMBL/GenBank/DDBJ databases">
        <title>Genomic Encyclopedia of Archaeal and Bacterial Type Strains, Phase II (KMG-II): from individual species to whole genera.</title>
        <authorList>
            <person name="Goeker M."/>
        </authorList>
    </citation>
    <scope>NUCLEOTIDE SEQUENCE [LARGE SCALE GENOMIC DNA]</scope>
    <source>
        <strain evidence="2 3">JCM 11668</strain>
    </source>
</reference>
<keyword evidence="3" id="KW-1185">Reference proteome</keyword>
<accession>A0A318TQ24</accession>
<gene>
    <name evidence="2" type="ORF">BJ122_102334</name>
</gene>
<evidence type="ECO:0000259" key="1">
    <source>
        <dbReference type="Pfam" id="PF21834"/>
    </source>
</evidence>
<proteinExistence type="predicted"/>
<dbReference type="OrthoDB" id="8138475at2"/>
<organism evidence="2 3">
    <name type="scientific">Rhodopseudomonas faecalis</name>
    <dbReference type="NCBI Taxonomy" id="99655"/>
    <lineage>
        <taxon>Bacteria</taxon>
        <taxon>Pseudomonadati</taxon>
        <taxon>Pseudomonadota</taxon>
        <taxon>Alphaproteobacteria</taxon>
        <taxon>Hyphomicrobiales</taxon>
        <taxon>Nitrobacteraceae</taxon>
        <taxon>Rhodopseudomonas</taxon>
    </lineage>
</organism>
<protein>
    <recommendedName>
        <fullName evidence="1">DUF6894 domain-containing protein</fullName>
    </recommendedName>
</protein>
<dbReference type="EMBL" id="QJTI01000002">
    <property type="protein sequence ID" value="PYF05108.1"/>
    <property type="molecule type" value="Genomic_DNA"/>
</dbReference>
<dbReference type="Proteomes" id="UP000248148">
    <property type="component" value="Unassembled WGS sequence"/>
</dbReference>
<dbReference type="InterPro" id="IPR054189">
    <property type="entry name" value="DUF6894"/>
</dbReference>
<feature type="domain" description="DUF6894" evidence="1">
    <location>
        <begin position="4"/>
        <end position="64"/>
    </location>
</feature>